<feature type="transmembrane region" description="Helical" evidence="11">
    <location>
        <begin position="1074"/>
        <end position="1092"/>
    </location>
</feature>
<keyword evidence="4 11" id="KW-0812">Transmembrane</keyword>
<dbReference type="GO" id="GO:0140359">
    <property type="term" value="F:ABC-type transporter activity"/>
    <property type="evidence" value="ECO:0007669"/>
    <property type="project" value="InterPro"/>
</dbReference>
<evidence type="ECO:0000256" key="4">
    <source>
        <dbReference type="ARBA" id="ARBA00022692"/>
    </source>
</evidence>
<dbReference type="Pfam" id="PF12698">
    <property type="entry name" value="ABC2_membrane_3"/>
    <property type="match status" value="2"/>
</dbReference>
<feature type="domain" description="ABC transporter" evidence="12">
    <location>
        <begin position="1641"/>
        <end position="1882"/>
    </location>
</feature>
<feature type="compositionally biased region" description="Polar residues" evidence="10">
    <location>
        <begin position="882"/>
        <end position="900"/>
    </location>
</feature>
<reference evidence="13 14" key="1">
    <citation type="submission" date="2014-11" db="EMBL/GenBank/DDBJ databases">
        <authorList>
            <person name="Zhu J."/>
            <person name="Qi W."/>
            <person name="Song R."/>
        </authorList>
    </citation>
    <scope>NUCLEOTIDE SEQUENCE [LARGE SCALE GENOMIC DNA]</scope>
</reference>
<dbReference type="FunFam" id="3.40.50.300:FF:000335">
    <property type="entry name" value="ATP binding cassette subfamily A member 5"/>
    <property type="match status" value="1"/>
</dbReference>
<keyword evidence="14" id="KW-1185">Reference proteome</keyword>
<dbReference type="GO" id="GO:0005319">
    <property type="term" value="F:lipid transporter activity"/>
    <property type="evidence" value="ECO:0007669"/>
    <property type="project" value="TreeGrafter"/>
</dbReference>
<evidence type="ECO:0000256" key="5">
    <source>
        <dbReference type="ARBA" id="ARBA00022737"/>
    </source>
</evidence>
<feature type="compositionally biased region" description="Basic and acidic residues" evidence="10">
    <location>
        <begin position="1031"/>
        <end position="1048"/>
    </location>
</feature>
<dbReference type="SUPFAM" id="SSF52540">
    <property type="entry name" value="P-loop containing nucleoside triphosphate hydrolases"/>
    <property type="match status" value="2"/>
</dbReference>
<dbReference type="InterPro" id="IPR027417">
    <property type="entry name" value="P-loop_NTPase"/>
</dbReference>
<evidence type="ECO:0000313" key="13">
    <source>
        <dbReference type="EMBL" id="CEM20220.1"/>
    </source>
</evidence>
<evidence type="ECO:0000259" key="12">
    <source>
        <dbReference type="PROSITE" id="PS50893"/>
    </source>
</evidence>
<dbReference type="PROSITE" id="PS00211">
    <property type="entry name" value="ABC_TRANSPORTER_1"/>
    <property type="match status" value="1"/>
</dbReference>
<feature type="transmembrane region" description="Helical" evidence="11">
    <location>
        <begin position="1541"/>
        <end position="1565"/>
    </location>
</feature>
<dbReference type="GO" id="GO:0016887">
    <property type="term" value="F:ATP hydrolysis activity"/>
    <property type="evidence" value="ECO:0007669"/>
    <property type="project" value="InterPro"/>
</dbReference>
<proteinExistence type="inferred from homology"/>
<dbReference type="PANTHER" id="PTHR19229:SF36">
    <property type="entry name" value="ATP-BINDING CASSETTE SUB-FAMILY A MEMBER 2"/>
    <property type="match status" value="1"/>
</dbReference>
<evidence type="ECO:0000256" key="11">
    <source>
        <dbReference type="SAM" id="Phobius"/>
    </source>
</evidence>
<dbReference type="InParanoid" id="A0A0G4FY09"/>
<feature type="region of interest" description="Disordered" evidence="10">
    <location>
        <begin position="865"/>
        <end position="903"/>
    </location>
</feature>
<accession>A0A0G4FY09</accession>
<protein>
    <recommendedName>
        <fullName evidence="12">ABC transporter domain-containing protein</fullName>
    </recommendedName>
</protein>
<feature type="region of interest" description="Disordered" evidence="10">
    <location>
        <begin position="1310"/>
        <end position="1334"/>
    </location>
</feature>
<keyword evidence="6" id="KW-0547">Nucleotide-binding</keyword>
<feature type="compositionally biased region" description="Low complexity" evidence="10">
    <location>
        <begin position="269"/>
        <end position="286"/>
    </location>
</feature>
<feature type="region of interest" description="Disordered" evidence="10">
    <location>
        <begin position="261"/>
        <end position="303"/>
    </location>
</feature>
<dbReference type="GO" id="GO:0005524">
    <property type="term" value="F:ATP binding"/>
    <property type="evidence" value="ECO:0007669"/>
    <property type="project" value="UniProtKB-KW"/>
</dbReference>
<keyword evidence="9 11" id="KW-0472">Membrane</keyword>
<feature type="transmembrane region" description="Helical" evidence="11">
    <location>
        <begin position="352"/>
        <end position="372"/>
    </location>
</feature>
<organism evidence="13 14">
    <name type="scientific">Vitrella brassicaformis (strain CCMP3155)</name>
    <dbReference type="NCBI Taxonomy" id="1169540"/>
    <lineage>
        <taxon>Eukaryota</taxon>
        <taxon>Sar</taxon>
        <taxon>Alveolata</taxon>
        <taxon>Colpodellida</taxon>
        <taxon>Vitrellaceae</taxon>
        <taxon>Vitrella</taxon>
    </lineage>
</organism>
<feature type="domain" description="ABC transporter" evidence="12">
    <location>
        <begin position="600"/>
        <end position="836"/>
    </location>
</feature>
<evidence type="ECO:0000256" key="2">
    <source>
        <dbReference type="ARBA" id="ARBA00008869"/>
    </source>
</evidence>
<feature type="transmembrane region" description="Helical" evidence="11">
    <location>
        <begin position="1428"/>
        <end position="1455"/>
    </location>
</feature>
<dbReference type="EMBL" id="CDMY01000521">
    <property type="protein sequence ID" value="CEM20220.1"/>
    <property type="molecule type" value="Genomic_DNA"/>
</dbReference>
<keyword evidence="7" id="KW-0067">ATP-binding</keyword>
<comment type="similarity">
    <text evidence="2">Belongs to the ABC transporter superfamily. ABCA family.</text>
</comment>
<dbReference type="InterPro" id="IPR003439">
    <property type="entry name" value="ABC_transporter-like_ATP-bd"/>
</dbReference>
<evidence type="ECO:0000256" key="1">
    <source>
        <dbReference type="ARBA" id="ARBA00004141"/>
    </source>
</evidence>
<dbReference type="GO" id="GO:0016020">
    <property type="term" value="C:membrane"/>
    <property type="evidence" value="ECO:0007669"/>
    <property type="project" value="UniProtKB-SubCell"/>
</dbReference>
<dbReference type="Proteomes" id="UP000041254">
    <property type="component" value="Unassembled WGS sequence"/>
</dbReference>
<feature type="transmembrane region" description="Helical" evidence="11">
    <location>
        <begin position="461"/>
        <end position="481"/>
    </location>
</feature>
<evidence type="ECO:0000256" key="6">
    <source>
        <dbReference type="ARBA" id="ARBA00022741"/>
    </source>
</evidence>
<evidence type="ECO:0000256" key="3">
    <source>
        <dbReference type="ARBA" id="ARBA00022448"/>
    </source>
</evidence>
<dbReference type="OrthoDB" id="10255969at2759"/>
<feature type="transmembrane region" description="Helical" evidence="11">
    <location>
        <begin position="1467"/>
        <end position="1486"/>
    </location>
</feature>
<feature type="transmembrane region" description="Helical" evidence="11">
    <location>
        <begin position="392"/>
        <end position="417"/>
    </location>
</feature>
<feature type="transmembrane region" description="Helical" evidence="11">
    <location>
        <begin position="429"/>
        <end position="454"/>
    </location>
</feature>
<dbReference type="CDD" id="cd03263">
    <property type="entry name" value="ABC_subfamily_A"/>
    <property type="match status" value="2"/>
</dbReference>
<feature type="region of interest" description="Disordered" evidence="10">
    <location>
        <begin position="965"/>
        <end position="1050"/>
    </location>
</feature>
<comment type="subcellular location">
    <subcellularLocation>
        <location evidence="1">Membrane</location>
        <topology evidence="1">Multi-pass membrane protein</topology>
    </subcellularLocation>
</comment>
<keyword evidence="3" id="KW-0813">Transport</keyword>
<dbReference type="InterPro" id="IPR013525">
    <property type="entry name" value="ABC2_TM"/>
</dbReference>
<dbReference type="SMART" id="SM00382">
    <property type="entry name" value="AAA"/>
    <property type="match status" value="2"/>
</dbReference>
<feature type="transmembrane region" description="Helical" evidence="11">
    <location>
        <begin position="1498"/>
        <end position="1521"/>
    </location>
</feature>
<dbReference type="VEuPathDB" id="CryptoDB:Vbra_21785"/>
<sequence length="2014" mass="222642">MSNEASAHLIQPMEVDDSSPSPRPPSRPATSSWRILLPIIMWKHWLVRKRKSQQLRNLIYQTVFWTGIIALAKLTAPDTTYVERRAPWDEHAAFRRLLEVPTASHVNRTILVGRAAGVCEDDAYRLMNLTASLLTSQLDKYGYDIDVSSHVLHVESNAMLQAAMRTDFESYWCGLLVKRIDPTADVYDISIRFYSNEVPDTSAKVVSDPTQCRKYLKPLFAQQKGVHTTFTQCIALQYQRQGFLDIQTAVSRAAMRMSAAAAEDDHSNGSEASGEASSRSPSVSFSLVNGGRSSHESSDDADDWVVEDPAAGDATAVDDESERVTISYALDMFPQHALTISGLKLSGLQNFAPLYLILSFLTLFTYVVYDVVTEKENKLKEMMRMMGLSTPLFWLSWTLTYGVFNALLALIAVAVSYLSGVFGPRPSVLLLFLLFYLYAMSLVTFAFLVSVFFNKARGASVVGYFTSIVLNLVAIPINSVWRDSLGFASRVVLSSLSTVSFSMGTYDALTMSAQGGATFSNMFHPHTTVGLSVVMLLIDTLVYLLLAAYLDQVVPQDIGTTKPWHFPVTWWWARGGLCGRRREAREVREVTRQGGRGVAIEIMGLRKEFPATWRDRKKVAVDNLSLTLNTHEVFALLGHNGAGKSTTIHILTGLLQPTSGDATVFGLPLSTHMDDIRQHISVCPQENIFFEDLTVEEHLMFFAGLKGMSWQEGRREWERLVEKVQLGDKLKTMVTDLSGGQKRRLWVAIALMGSAKVVFLDEPTSGMDPLARRQVWQLIEEHKAQGRCVILTTHHMEEADLLADRKGVLSKGRLQCVGSSLFLKTTFGIGYYLEIQPSRPQQCSTDRLLGFVKRHVADATLMEGGAGAFRDGSPSPSTSPSRATNARSIASSPTSAQPPSYASARRRGDIVTFALPLAAADSFAALLKDLETNREELAIDDFGMSMSSLEEIFCKLGDQEDAIEAEASADQSPLAGADAHAQNGAQPPSSEDDASPTATNGGRRRGRGSDYQATMVRDEQDDDADGATSDASKEERAAEQRPKGDQGRPRGSWWQCFLALVDLRLAQIRNNKRLLFIEVYLPLLFVLCGMFMRRSSFLRDAGEQDSKWTPPALPVLDYGRVFNGTPIPYAVDPTIPATAQESLRGWLASTRLSNQFFALDVAPHENENADGNATREKDAIHAMQQYLWARSGSSDERDFHFYPSALVFEPSSQQSNATAPSSGNGVTVRVLWNPAVIHGVPSMLATLNEGWMRYQADTKRASNDRALWLLQLPRLSTRERRRLARMLAHPFRSAFSMRLWGNRRLVKRRMGATEGQQQGGGTEAPAPPSPTLSITSEPVPTPYVEISPRMLSFLLLVGIGLLLVPNGFAVQAVADRELGGKHSLFVAGLPIPLYWLGTWFVHYIIMLTIACAMLAMVASFRLDFFQGVALWVFAAGLLLYSSSTLFYAYVASFIFPTRDALMKYFPLLNHSLGVFPLMIVAVTQQFPGGQHVGHAMHVWVSFLSPPYTLLGLMLYLMLIGLEANFLNVQPTLVDYLEFDNYAAYPLLAMLVHNVALFVLLAVFEYRSYNRANTMMTTKAQHLLRFFQQTAAAATATATAAEREDAQVTDEDVTKEEADVARWVERFASPSPPRPEDHPPLILLHDLHHVYVPKITTSPPKWAVRGLSFSVGRGEVFGLLGPNGAGKTTTISLLTAQVRPPTAGGGYLGGHNIRTSISKAFPQLGVCPQFDACTRDITVVEQLRVFARIKGVPQRELEGRVSEALREMGILEDAHKVIHKCSGGTRRRLSVAIAFMGGPDIVILDEPSSGMDPQGRRRLWSAIQRLARCRTHPPAILLTTHSMEEADALCTRLGIMVNGRLHCLGSSLSIKGRYGQAYKLEIQGEEESDRGGGGGGEDGWFARVDGMVRAELSGEAVLKDRFGRRLLYEIPFSARARRGQLGGMFQVLQERKAALRIREYSLSQPTLEQVFIRFANRQQQLEQQDVTFAQPPSMWTRMTGGGGGSSVAPVAVQPQ</sequence>
<dbReference type="InterPro" id="IPR017871">
    <property type="entry name" value="ABC_transporter-like_CS"/>
</dbReference>
<feature type="transmembrane region" description="Helical" evidence="11">
    <location>
        <begin position="1353"/>
        <end position="1374"/>
    </location>
</feature>
<keyword evidence="5" id="KW-0677">Repeat</keyword>
<dbReference type="FunFam" id="3.40.50.300:FF:000933">
    <property type="entry name" value="ABC transporter A family member 7"/>
    <property type="match status" value="1"/>
</dbReference>
<gene>
    <name evidence="13" type="ORF">Vbra_21785</name>
</gene>
<dbReference type="PANTHER" id="PTHR19229">
    <property type="entry name" value="ATP-BINDING CASSETTE TRANSPORTER SUBFAMILY A ABCA"/>
    <property type="match status" value="1"/>
</dbReference>
<evidence type="ECO:0000256" key="8">
    <source>
        <dbReference type="ARBA" id="ARBA00022989"/>
    </source>
</evidence>
<evidence type="ECO:0000256" key="9">
    <source>
        <dbReference type="ARBA" id="ARBA00023136"/>
    </source>
</evidence>
<keyword evidence="8 11" id="KW-1133">Transmembrane helix</keyword>
<evidence type="ECO:0000313" key="14">
    <source>
        <dbReference type="Proteomes" id="UP000041254"/>
    </source>
</evidence>
<dbReference type="STRING" id="1169540.A0A0G4FY09"/>
<dbReference type="Pfam" id="PF00005">
    <property type="entry name" value="ABC_tran"/>
    <property type="match status" value="2"/>
</dbReference>
<dbReference type="OMA" id="GVCYHMP"/>
<evidence type="ECO:0000256" key="7">
    <source>
        <dbReference type="ARBA" id="ARBA00022840"/>
    </source>
</evidence>
<feature type="transmembrane region" description="Helical" evidence="11">
    <location>
        <begin position="1394"/>
        <end position="1416"/>
    </location>
</feature>
<feature type="region of interest" description="Disordered" evidence="10">
    <location>
        <begin position="1"/>
        <end position="30"/>
    </location>
</feature>
<evidence type="ECO:0000256" key="10">
    <source>
        <dbReference type="SAM" id="MobiDB-lite"/>
    </source>
</evidence>
<dbReference type="PROSITE" id="PS50893">
    <property type="entry name" value="ABC_TRANSPORTER_2"/>
    <property type="match status" value="2"/>
</dbReference>
<dbReference type="Gene3D" id="3.40.50.300">
    <property type="entry name" value="P-loop containing nucleotide triphosphate hydrolases"/>
    <property type="match status" value="2"/>
</dbReference>
<dbReference type="PhylomeDB" id="A0A0G4FY09"/>
<dbReference type="InterPro" id="IPR026082">
    <property type="entry name" value="ABCA"/>
</dbReference>
<name>A0A0G4FY09_VITBC</name>
<dbReference type="InterPro" id="IPR003593">
    <property type="entry name" value="AAA+_ATPase"/>
</dbReference>